<gene>
    <name evidence="3" type="ORF">SAMEA3906486_04392</name>
</gene>
<organism evidence="3 4">
    <name type="scientific">Bordetella ansorpii</name>
    <dbReference type="NCBI Taxonomy" id="288768"/>
    <lineage>
        <taxon>Bacteria</taxon>
        <taxon>Pseudomonadati</taxon>
        <taxon>Pseudomonadota</taxon>
        <taxon>Betaproteobacteria</taxon>
        <taxon>Burkholderiales</taxon>
        <taxon>Alcaligenaceae</taxon>
        <taxon>Bordetella</taxon>
    </lineage>
</organism>
<keyword evidence="2" id="KW-0472">Membrane</keyword>
<feature type="transmembrane region" description="Helical" evidence="2">
    <location>
        <begin position="44"/>
        <end position="67"/>
    </location>
</feature>
<keyword evidence="4" id="KW-1185">Reference proteome</keyword>
<dbReference type="AlphaFoldDB" id="A0A157SRG3"/>
<feature type="region of interest" description="Disordered" evidence="1">
    <location>
        <begin position="133"/>
        <end position="166"/>
    </location>
</feature>
<dbReference type="InterPro" id="IPR007690">
    <property type="entry name" value="T2SS_GspM"/>
</dbReference>
<protein>
    <submittedName>
        <fullName evidence="3">General secretion pathway, M protein</fullName>
    </submittedName>
</protein>
<keyword evidence="2" id="KW-1133">Transmembrane helix</keyword>
<name>A0A157SRG3_9BORD</name>
<dbReference type="EMBL" id="FKIF01000008">
    <property type="protein sequence ID" value="SAI72985.1"/>
    <property type="molecule type" value="Genomic_DNA"/>
</dbReference>
<reference evidence="3 4" key="1">
    <citation type="submission" date="2016-04" db="EMBL/GenBank/DDBJ databases">
        <authorList>
            <consortium name="Pathogen Informatics"/>
        </authorList>
    </citation>
    <scope>NUCLEOTIDE SEQUENCE [LARGE SCALE GENOMIC DNA]</scope>
    <source>
        <strain evidence="3 4">H050680373</strain>
    </source>
</reference>
<dbReference type="GO" id="GO:0015627">
    <property type="term" value="C:type II protein secretion system complex"/>
    <property type="evidence" value="ECO:0007669"/>
    <property type="project" value="InterPro"/>
</dbReference>
<dbReference type="OrthoDB" id="8852411at2"/>
<dbReference type="Pfam" id="PF04612">
    <property type="entry name" value="T2SSM"/>
    <property type="match status" value="1"/>
</dbReference>
<keyword evidence="2" id="KW-0812">Transmembrane</keyword>
<dbReference type="RefSeq" id="WP_082853221.1">
    <property type="nucleotide sequence ID" value="NZ_FKIF01000008.1"/>
</dbReference>
<sequence>MKISTKAPRLKRPALPAAWRQQWEAAGAQARAWWTQRAAREKRLSVLCAVICLVAGAWVLGIAPALARIERWEGELPQLAAQSTEIDAIVRDAARHRADAGASSAVVSEQALAQSLDAAGLANSYVLALASEKTEPTEAEKTETEQTEAEKTKAEPSKTAHANARPGDWTIRFTDAPVQALVPWLLDGPHELGLSPRRVTLTRPEIERAKPPGLTVVSRDADEDSSPDAAVRNPEPGRLSGLAILGPRTPPKDKS</sequence>
<dbReference type="Proteomes" id="UP000076848">
    <property type="component" value="Unassembled WGS sequence"/>
</dbReference>
<accession>A0A157SRG3</accession>
<proteinExistence type="predicted"/>
<feature type="compositionally biased region" description="Basic and acidic residues" evidence="1">
    <location>
        <begin position="133"/>
        <end position="158"/>
    </location>
</feature>
<dbReference type="STRING" id="288768.SAMEA3906486_04392"/>
<dbReference type="GO" id="GO:0015628">
    <property type="term" value="P:protein secretion by the type II secretion system"/>
    <property type="evidence" value="ECO:0007669"/>
    <property type="project" value="InterPro"/>
</dbReference>
<feature type="region of interest" description="Disordered" evidence="1">
    <location>
        <begin position="203"/>
        <end position="255"/>
    </location>
</feature>
<evidence type="ECO:0000313" key="3">
    <source>
        <dbReference type="EMBL" id="SAI72985.1"/>
    </source>
</evidence>
<evidence type="ECO:0000256" key="1">
    <source>
        <dbReference type="SAM" id="MobiDB-lite"/>
    </source>
</evidence>
<evidence type="ECO:0000256" key="2">
    <source>
        <dbReference type="SAM" id="Phobius"/>
    </source>
</evidence>
<evidence type="ECO:0000313" key="4">
    <source>
        <dbReference type="Proteomes" id="UP000076848"/>
    </source>
</evidence>